<gene>
    <name evidence="3" type="ORF">A9404_09025</name>
</gene>
<name>A0A191ZI16_9GAMM</name>
<feature type="compositionally biased region" description="Basic and acidic residues" evidence="2">
    <location>
        <begin position="121"/>
        <end position="132"/>
    </location>
</feature>
<dbReference type="GO" id="GO:0005886">
    <property type="term" value="C:plasma membrane"/>
    <property type="evidence" value="ECO:0007669"/>
    <property type="project" value="UniProtKB-SubCell"/>
</dbReference>
<dbReference type="Proteomes" id="UP000078596">
    <property type="component" value="Chromosome"/>
</dbReference>
<dbReference type="OrthoDB" id="9801753at2"/>
<keyword evidence="1" id="KW-1003">Cell membrane</keyword>
<proteinExistence type="inferred from homology"/>
<evidence type="ECO:0000256" key="1">
    <source>
        <dbReference type="HAMAP-Rule" id="MF_00386"/>
    </source>
</evidence>
<accession>A0A191ZI16</accession>
<evidence type="ECO:0000313" key="4">
    <source>
        <dbReference type="Proteomes" id="UP000078596"/>
    </source>
</evidence>
<reference evidence="3 4" key="1">
    <citation type="submission" date="2016-06" db="EMBL/GenBank/DDBJ databases">
        <title>Insight into the functional genes involving in sulfur oxidation in Pearl River water.</title>
        <authorList>
            <person name="Luo J."/>
            <person name="Tan X."/>
            <person name="Lin W."/>
        </authorList>
    </citation>
    <scope>NUCLEOTIDE SEQUENCE [LARGE SCALE GENOMIC DNA]</scope>
    <source>
        <strain evidence="3 4">LS2</strain>
    </source>
</reference>
<evidence type="ECO:0000256" key="2">
    <source>
        <dbReference type="SAM" id="MobiDB-lite"/>
    </source>
</evidence>
<comment type="similarity">
    <text evidence="1">Belongs to the UPF0161 family.</text>
</comment>
<feature type="compositionally biased region" description="Basic and acidic residues" evidence="2">
    <location>
        <begin position="84"/>
        <end position="103"/>
    </location>
</feature>
<dbReference type="PANTHER" id="PTHR33383">
    <property type="entry name" value="MEMBRANE PROTEIN INSERTION EFFICIENCY FACTOR-RELATED"/>
    <property type="match status" value="1"/>
</dbReference>
<dbReference type="EMBL" id="CP016027">
    <property type="protein sequence ID" value="ANJ67510.1"/>
    <property type="molecule type" value="Genomic_DNA"/>
</dbReference>
<dbReference type="AlphaFoldDB" id="A0A191ZI16"/>
<keyword evidence="1" id="KW-0472">Membrane</keyword>
<dbReference type="KEGG" id="haz:A9404_09025"/>
<dbReference type="SMART" id="SM01234">
    <property type="entry name" value="Haemolytic"/>
    <property type="match status" value="1"/>
</dbReference>
<comment type="function">
    <text evidence="1">Could be involved in insertion of integral membrane proteins into the membrane.</text>
</comment>
<comment type="subcellular location">
    <subcellularLocation>
        <location evidence="1">Cell membrane</location>
        <topology evidence="1">Peripheral membrane protein</topology>
        <orientation evidence="1">Cytoplasmic side</orientation>
    </subcellularLocation>
</comment>
<dbReference type="NCBIfam" id="TIGR00278">
    <property type="entry name" value="membrane protein insertion efficiency factor YidD"/>
    <property type="match status" value="1"/>
</dbReference>
<dbReference type="Pfam" id="PF01809">
    <property type="entry name" value="YidD"/>
    <property type="match status" value="1"/>
</dbReference>
<keyword evidence="4" id="KW-1185">Reference proteome</keyword>
<sequence>MRWLLIKFIRGYQLLISPFLAPSCRFEPTCSHYALEALRKHGSLRGSWLALKRIGRCHPFCEGGYDPVPEPACSCHKMAADLSVRKSETGHDTSNPRENRPNEEPVSPSSVDYAVTQPATSEHRDKLANKTP</sequence>
<dbReference type="InterPro" id="IPR002696">
    <property type="entry name" value="Membr_insert_effic_factor_YidD"/>
</dbReference>
<evidence type="ECO:0000313" key="3">
    <source>
        <dbReference type="EMBL" id="ANJ67510.1"/>
    </source>
</evidence>
<dbReference type="HAMAP" id="MF_00386">
    <property type="entry name" value="UPF0161_YidD"/>
    <property type="match status" value="1"/>
</dbReference>
<protein>
    <recommendedName>
        <fullName evidence="1">Putative membrane protein insertion efficiency factor</fullName>
    </recommendedName>
</protein>
<feature type="region of interest" description="Disordered" evidence="2">
    <location>
        <begin position="84"/>
        <end position="132"/>
    </location>
</feature>
<dbReference type="PANTHER" id="PTHR33383:SF1">
    <property type="entry name" value="MEMBRANE PROTEIN INSERTION EFFICIENCY FACTOR-RELATED"/>
    <property type="match status" value="1"/>
</dbReference>
<dbReference type="STRING" id="1860122.A9404_09025"/>
<organism evidence="3 4">
    <name type="scientific">Halothiobacillus diazotrophicus</name>
    <dbReference type="NCBI Taxonomy" id="1860122"/>
    <lineage>
        <taxon>Bacteria</taxon>
        <taxon>Pseudomonadati</taxon>
        <taxon>Pseudomonadota</taxon>
        <taxon>Gammaproteobacteria</taxon>
        <taxon>Chromatiales</taxon>
        <taxon>Halothiobacillaceae</taxon>
        <taxon>Halothiobacillus</taxon>
    </lineage>
</organism>